<keyword evidence="2" id="KW-1185">Reference proteome</keyword>
<dbReference type="Proteomes" id="UP000192761">
    <property type="component" value="Unassembled WGS sequence"/>
</dbReference>
<proteinExistence type="predicted"/>
<evidence type="ECO:0000313" key="1">
    <source>
        <dbReference type="EMBL" id="SMC28050.1"/>
    </source>
</evidence>
<accession>A0A1W1XVN6</accession>
<sequence>MSKVIGAIAAVVVLGAGGFAGATWYTGQQVDGKLDSVAAQLKGYELIKVSKRDFQKGFWTSTETVTYRFGCDAAAAEGKFLPAGAEITVRNVVRHNPFAAGIDTEFVYSAEAKAELDKVFKGKAPLSIHTTIPLSGDITTSFSSPEATYTEAGKGDFTWKGINGSVQYDRDLNKVKSKVTFAGFEIKDKDKGAMQFAAVDLESDQTRAAEGVYLGKQTMTWAGVNAKFTDSNGEPLDFSLGKSVLTSSSQLKDGLIEAGVNVAANDLVVKGKPVGALTVDYGFNRIDPAALKSYNDLTLKEGLLQCKFDHQADEAKLKSLVIALLKHDPAIKLAFKLKTPAGEGSYQIDLAGKGIQEADLAVPNPMALLPKLDAAVVVNLPRAVVEKLIDDFVPAEEAEMQKATFAAGLEQGVARGLIEPDEKVIKAKLALKGGKFEINGKEKTMEQLMMGE</sequence>
<name>A0A1W1XVN6_9NEIS</name>
<dbReference type="AlphaFoldDB" id="A0A1W1XVN6"/>
<dbReference type="InterPro" id="IPR010352">
    <property type="entry name" value="DUF945"/>
</dbReference>
<reference evidence="1 2" key="1">
    <citation type="submission" date="2017-04" db="EMBL/GenBank/DDBJ databases">
        <authorList>
            <person name="Afonso C.L."/>
            <person name="Miller P.J."/>
            <person name="Scott M.A."/>
            <person name="Spackman E."/>
            <person name="Goraichik I."/>
            <person name="Dimitrov K.M."/>
            <person name="Suarez D.L."/>
            <person name="Swayne D.E."/>
        </authorList>
    </citation>
    <scope>NUCLEOTIDE SEQUENCE [LARGE SCALE GENOMIC DNA]</scope>
    <source>
        <strain evidence="1 2">DSM 23236</strain>
    </source>
</reference>
<gene>
    <name evidence="1" type="ORF">SAMN02745857_03083</name>
</gene>
<dbReference type="OrthoDB" id="8575525at2"/>
<dbReference type="EMBL" id="FWXD01000020">
    <property type="protein sequence ID" value="SMC28050.1"/>
    <property type="molecule type" value="Genomic_DNA"/>
</dbReference>
<dbReference type="RefSeq" id="WP_084091809.1">
    <property type="nucleotide sequence ID" value="NZ_FWXD01000020.1"/>
</dbReference>
<dbReference type="Pfam" id="PF06097">
    <property type="entry name" value="DUF945"/>
    <property type="match status" value="1"/>
</dbReference>
<evidence type="ECO:0000313" key="2">
    <source>
        <dbReference type="Proteomes" id="UP000192761"/>
    </source>
</evidence>
<dbReference type="STRING" id="1121001.SAMN02745857_03083"/>
<protein>
    <submittedName>
        <fullName evidence="1">Uncharacterized conserved protein YdgA, DUF945 family</fullName>
    </submittedName>
</protein>
<organism evidence="1 2">
    <name type="scientific">Andreprevotia lacus DSM 23236</name>
    <dbReference type="NCBI Taxonomy" id="1121001"/>
    <lineage>
        <taxon>Bacteria</taxon>
        <taxon>Pseudomonadati</taxon>
        <taxon>Pseudomonadota</taxon>
        <taxon>Betaproteobacteria</taxon>
        <taxon>Neisseriales</taxon>
        <taxon>Chitinibacteraceae</taxon>
        <taxon>Andreprevotia</taxon>
    </lineage>
</organism>